<keyword evidence="2" id="KW-1185">Reference proteome</keyword>
<evidence type="ECO:0000313" key="1">
    <source>
        <dbReference type="EMBL" id="CAG8516060.1"/>
    </source>
</evidence>
<dbReference type="EMBL" id="CAJVPW010002966">
    <property type="protein sequence ID" value="CAG8516060.1"/>
    <property type="molecule type" value="Genomic_DNA"/>
</dbReference>
<name>A0ACA9L7Y1_9GLOM</name>
<proteinExistence type="predicted"/>
<evidence type="ECO:0000313" key="2">
    <source>
        <dbReference type="Proteomes" id="UP000789366"/>
    </source>
</evidence>
<gene>
    <name evidence="1" type="ORF">SPELUC_LOCUS3703</name>
</gene>
<accession>A0ACA9L7Y1</accession>
<sequence length="482" mass="54265">MPPNSFMIPDLSDIFQDLPSKQQSIMSQSQFDRPGPIIVRPLPDIQTFIGTYFRYTIPTTSYYIVLSNGGDTNRLVFSANFVPTDTEKWVKFDDKLRKLSGTPPKDTVQNTTVHLHISDPGYGSTNTTMHILVSDCEGEMCINYIPPKILATIIGLSVAFGIFILSVLGFILFKKWKKWAKKMALRNQPNFLSMTPKHHEHDHCGIVEMSHSYPFNEPNESRLYRCKMCDILPEELNKVHNNEPTLLSDGTVNQFPLNDSNSGSHNFKNVAFSDSLGLGISIPGPSNLNDSELQTPNPIDIGSYTPAVPPLNLIKRTTSSVYSCSSATASCDNITQTVSSTVLKSDPNIELTKSDIPILYAKLGVLFQYSVKNLVRSSTRHKRHSFIKAVTEPNNSLLPDWLHFNTADANFWGIPYKNDIGKTKIKVLQSVRDVRAQESKESNYNNSLNYYSHELDLIESNFLVVEKFILIVVENDIEIDYK</sequence>
<organism evidence="1 2">
    <name type="scientific">Cetraspora pellucida</name>
    <dbReference type="NCBI Taxonomy" id="1433469"/>
    <lineage>
        <taxon>Eukaryota</taxon>
        <taxon>Fungi</taxon>
        <taxon>Fungi incertae sedis</taxon>
        <taxon>Mucoromycota</taxon>
        <taxon>Glomeromycotina</taxon>
        <taxon>Glomeromycetes</taxon>
        <taxon>Diversisporales</taxon>
        <taxon>Gigasporaceae</taxon>
        <taxon>Cetraspora</taxon>
    </lineage>
</organism>
<protein>
    <submittedName>
        <fullName evidence="1">6871_t:CDS:1</fullName>
    </submittedName>
</protein>
<reference evidence="1" key="1">
    <citation type="submission" date="2021-06" db="EMBL/GenBank/DDBJ databases">
        <authorList>
            <person name="Kallberg Y."/>
            <person name="Tangrot J."/>
            <person name="Rosling A."/>
        </authorList>
    </citation>
    <scope>NUCLEOTIDE SEQUENCE</scope>
    <source>
        <strain evidence="1">28 12/20/2015</strain>
    </source>
</reference>
<comment type="caution">
    <text evidence="1">The sequence shown here is derived from an EMBL/GenBank/DDBJ whole genome shotgun (WGS) entry which is preliminary data.</text>
</comment>
<dbReference type="Proteomes" id="UP000789366">
    <property type="component" value="Unassembled WGS sequence"/>
</dbReference>